<dbReference type="FunFam" id="3.40.50.300:FF:000546">
    <property type="entry name" value="Transcription-repair-coupling factor"/>
    <property type="match status" value="1"/>
</dbReference>
<dbReference type="AlphaFoldDB" id="A0A132MMM1"/>
<dbReference type="RefSeq" id="WP_066884179.1">
    <property type="nucleotide sequence ID" value="NZ_LAXD01000001.1"/>
</dbReference>
<keyword evidence="17" id="KW-1185">Reference proteome</keyword>
<dbReference type="Pfam" id="PF00271">
    <property type="entry name" value="Helicase_C"/>
    <property type="match status" value="1"/>
</dbReference>
<comment type="subcellular location">
    <subcellularLocation>
        <location evidence="1 13">Cytoplasm</location>
    </subcellularLocation>
</comment>
<keyword evidence="9 13" id="KW-0234">DNA repair</keyword>
<dbReference type="Gene3D" id="3.40.50.300">
    <property type="entry name" value="P-loop containing nucleotide triphosphate hydrolases"/>
    <property type="match status" value="2"/>
</dbReference>
<evidence type="ECO:0000256" key="12">
    <source>
        <dbReference type="ARBA" id="ARBA00070128"/>
    </source>
</evidence>
<dbReference type="InterPro" id="IPR011545">
    <property type="entry name" value="DEAD/DEAH_box_helicase_dom"/>
</dbReference>
<evidence type="ECO:0000256" key="5">
    <source>
        <dbReference type="ARBA" id="ARBA00022801"/>
    </source>
</evidence>
<dbReference type="Gene3D" id="3.40.50.11180">
    <property type="match status" value="1"/>
</dbReference>
<keyword evidence="6" id="KW-0347">Helicase</keyword>
<keyword evidence="8 13" id="KW-0238">DNA-binding</keyword>
<evidence type="ECO:0000256" key="6">
    <source>
        <dbReference type="ARBA" id="ARBA00022806"/>
    </source>
</evidence>
<comment type="caution">
    <text evidence="16">The sequence shown here is derived from an EMBL/GenBank/DDBJ whole genome shotgun (WGS) entry which is preliminary data.</text>
</comment>
<keyword evidence="4 13" id="KW-0227">DNA damage</keyword>
<dbReference type="Pfam" id="PF17757">
    <property type="entry name" value="UvrB_inter"/>
    <property type="match status" value="1"/>
</dbReference>
<dbReference type="EC" id="3.6.4.-" evidence="13"/>
<dbReference type="InterPro" id="IPR037235">
    <property type="entry name" value="TRCF-like_C_D7"/>
</dbReference>
<dbReference type="SMART" id="SM00487">
    <property type="entry name" value="DEXDc"/>
    <property type="match status" value="1"/>
</dbReference>
<keyword evidence="2 13" id="KW-0963">Cytoplasm</keyword>
<evidence type="ECO:0000256" key="1">
    <source>
        <dbReference type="ARBA" id="ARBA00004496"/>
    </source>
</evidence>
<dbReference type="NCBIfam" id="TIGR00580">
    <property type="entry name" value="mfd"/>
    <property type="match status" value="1"/>
</dbReference>
<dbReference type="Proteomes" id="UP000070188">
    <property type="component" value="Unassembled WGS sequence"/>
</dbReference>
<dbReference type="SMART" id="SM00490">
    <property type="entry name" value="HELICc"/>
    <property type="match status" value="1"/>
</dbReference>
<evidence type="ECO:0000256" key="13">
    <source>
        <dbReference type="HAMAP-Rule" id="MF_00969"/>
    </source>
</evidence>
<dbReference type="Gene3D" id="3.30.2060.10">
    <property type="entry name" value="Penicillin-binding protein 1b domain"/>
    <property type="match status" value="1"/>
</dbReference>
<organism evidence="16 17">
    <name type="scientific">Carbonactinospora thermoautotrophica</name>
    <dbReference type="NCBI Taxonomy" id="1469144"/>
    <lineage>
        <taxon>Bacteria</taxon>
        <taxon>Bacillati</taxon>
        <taxon>Actinomycetota</taxon>
        <taxon>Actinomycetes</taxon>
        <taxon>Kitasatosporales</taxon>
        <taxon>Carbonactinosporaceae</taxon>
        <taxon>Carbonactinospora</taxon>
    </lineage>
</organism>
<keyword evidence="5 13" id="KW-0378">Hydrolase</keyword>
<dbReference type="PROSITE" id="PS51192">
    <property type="entry name" value="HELICASE_ATP_BIND_1"/>
    <property type="match status" value="1"/>
</dbReference>
<dbReference type="Pfam" id="PF02559">
    <property type="entry name" value="CarD_TRCF_RID"/>
    <property type="match status" value="1"/>
</dbReference>
<evidence type="ECO:0000313" key="17">
    <source>
        <dbReference type="Proteomes" id="UP000070188"/>
    </source>
</evidence>
<dbReference type="GO" id="GO:0003684">
    <property type="term" value="F:damaged DNA binding"/>
    <property type="evidence" value="ECO:0007669"/>
    <property type="project" value="InterPro"/>
</dbReference>
<sequence>MTLAGLLDLVSAHPALAEAVATARTGVLRDLDLVAPPGLRPFVIAALAVKADRPVLAVTATERETEDLAAALRSLLPPEQVAEFPAWETLPHERISPRSDTVGRRLAVLRRLAHPEDDGPLKVVVAPVRSVLQPQVKGLGDLEPVHVESGDEIGLEELVRRLEAAAYTRTDLVEKRGEYAVRGGILDVFPPTEEHPLRLEFWGDTVEEIRYFKVADQRSLDKASALWAPPCRELLLTPEVRERARRLAGEHPGIADILEQLAEGVAVEGMEALAPVLAEEMELLLDVLPGGAHLLVCDPERVRARAADLVRTSQEFLEASWAAAATGEAGEPSAGETASGGRAPLDLGAASLRTLAEVRQHARELGLPWWSLTPFTADTELAAFDGQGHDPDRLTIEARAVDTYRGDTARALADVKAWVGDGWRVVLVTEGRGPAERIVEVLRGEGFPARLDPTLDTAPEASVVHVTTGTIRHGFVVQPLRLAVLTETDLAGQKSSTRDMRRMPSKRRQQVDPLQLRPGDYVVHEQHGIGRYVEMTQRTVQGATREYLVIEYAPSKRGQPGDRLYVPTDQLDQVTKYVGGETPTLHRLGGADWQKAKGRARKAIRQIAGELIRLYSARMASPGHAFSPDTPWQRELEDAFPYPETPDQLACIQEVKADMEKAVPMDRLICGDVGYGKTEIAVRAAFKAVQDGKQVAVLVPTTLLVQQHYNTFSERYANFPVTVKALSRFQTDKEAEEVLRGLADGTVDVVIGTHRLLSPETRFKDLGLVIVDEEQRFGVEHKEYLKHMRTAVDVLTMSATPIPRTLEMAISGIREMSTITTPPEERHPVLTFVGPYDEKQIAAAIRRELLREGQVFYIHNRVETIDDAAARVRAMVPEARVAVAHGQMNEHTLERLIVDFWEKRYDVLVCTTIIESGIDIANANTLIVERADSFGLAQLHQLRGRVGRSRERAYAYFTYPADKPLTENAHERLATIAQHSDLGAGMYVAMKDLEIRGAGNLLGGEQSGHIASIGFDLYVRMVGEAVREFREDQPEQVPEVKVELPVNAHIPHDYVPGDRLRLEAYRRIASAATEEEVLAVREELLDRYGRLPEPVENLLEVACFKALCRRAGVTDVTVQGNHVRFAPVELRESQQLRLQRLYPRSIVKGSVRTILVPRPMTARIGGQPLKDLELLRWCRDLVDAVLLERAMERKDA</sequence>
<dbReference type="InterPro" id="IPR001650">
    <property type="entry name" value="Helicase_C-like"/>
</dbReference>
<accession>A0A132MMM1</accession>
<dbReference type="InterPro" id="IPR003711">
    <property type="entry name" value="CarD-like/TRCF_RID"/>
</dbReference>
<dbReference type="Gene3D" id="2.40.10.170">
    <property type="match status" value="1"/>
</dbReference>
<keyword evidence="7 13" id="KW-0067">ATP-binding</keyword>
<dbReference type="CDD" id="cd17991">
    <property type="entry name" value="DEXHc_TRCF"/>
    <property type="match status" value="1"/>
</dbReference>
<dbReference type="GO" id="GO:0006355">
    <property type="term" value="P:regulation of DNA-templated transcription"/>
    <property type="evidence" value="ECO:0007669"/>
    <property type="project" value="UniProtKB-UniRule"/>
</dbReference>
<gene>
    <name evidence="13" type="primary">mfd</name>
    <name evidence="16" type="ORF">LI90_743</name>
</gene>
<evidence type="ECO:0000313" key="16">
    <source>
        <dbReference type="EMBL" id="KWW99110.1"/>
    </source>
</evidence>
<dbReference type="Gene3D" id="3.90.1150.50">
    <property type="entry name" value="Transcription-repair-coupling factor, D7 domain"/>
    <property type="match status" value="1"/>
</dbReference>
<dbReference type="SUPFAM" id="SSF52540">
    <property type="entry name" value="P-loop containing nucleoside triphosphate hydrolases"/>
    <property type="match status" value="4"/>
</dbReference>
<evidence type="ECO:0000256" key="2">
    <source>
        <dbReference type="ARBA" id="ARBA00022490"/>
    </source>
</evidence>
<comment type="function">
    <text evidence="13">Couples transcription and DNA repair by recognizing RNA polymerase (RNAP) stalled at DNA lesions. Mediates ATP-dependent release of RNAP and its truncated transcript from the DNA, and recruitment of nucleotide excision repair machinery to the damaged site.</text>
</comment>
<dbReference type="Pfam" id="PF03461">
    <property type="entry name" value="TRCF"/>
    <property type="match status" value="1"/>
</dbReference>
<dbReference type="OrthoDB" id="9804325at2"/>
<evidence type="ECO:0000256" key="8">
    <source>
        <dbReference type="ARBA" id="ARBA00023125"/>
    </source>
</evidence>
<dbReference type="GO" id="GO:0003678">
    <property type="term" value="F:DNA helicase activity"/>
    <property type="evidence" value="ECO:0007669"/>
    <property type="project" value="TreeGrafter"/>
</dbReference>
<comment type="similarity">
    <text evidence="10 13">In the N-terminal section; belongs to the UvrB family.</text>
</comment>
<dbReference type="InterPro" id="IPR036101">
    <property type="entry name" value="CarD-like/TRCF_RID_sf"/>
</dbReference>
<feature type="domain" description="Helicase C-terminal" evidence="15">
    <location>
        <begin position="837"/>
        <end position="994"/>
    </location>
</feature>
<proteinExistence type="inferred from homology"/>
<evidence type="ECO:0000259" key="15">
    <source>
        <dbReference type="PROSITE" id="PS51194"/>
    </source>
</evidence>
<dbReference type="SMART" id="SM00982">
    <property type="entry name" value="TRCF"/>
    <property type="match status" value="1"/>
</dbReference>
<dbReference type="PROSITE" id="PS51194">
    <property type="entry name" value="HELICASE_CTER"/>
    <property type="match status" value="1"/>
</dbReference>
<dbReference type="Pfam" id="PF00270">
    <property type="entry name" value="DEAD"/>
    <property type="match status" value="1"/>
</dbReference>
<keyword evidence="3 13" id="KW-0547">Nucleotide-binding</keyword>
<dbReference type="PANTHER" id="PTHR47964">
    <property type="entry name" value="ATP-DEPENDENT DNA HELICASE HOMOLOG RECG, CHLOROPLASTIC"/>
    <property type="match status" value="1"/>
</dbReference>
<reference evidence="17" key="1">
    <citation type="submission" date="2015-04" db="EMBL/GenBank/DDBJ databases">
        <title>Physiological reanalysis, assessment of diazotrophy, and genome sequences of multiple isolates of Streptomyces thermoautotrophicus.</title>
        <authorList>
            <person name="MacKellar D.C."/>
            <person name="Lieber L."/>
            <person name="Norman J."/>
            <person name="Bolger A."/>
            <person name="Tobin C."/>
            <person name="Murray J.W."/>
            <person name="Chang R."/>
            <person name="Ford T."/>
            <person name="Nguyen P.Q."/>
            <person name="Woodward J."/>
            <person name="Permingeat H."/>
            <person name="Joshi N.S."/>
            <person name="Silver P.A."/>
            <person name="Usadel B."/>
            <person name="Rutherford A.W."/>
            <person name="Friesen M."/>
            <person name="Prell J."/>
        </authorList>
    </citation>
    <scope>NUCLEOTIDE SEQUENCE [LARGE SCALE GENOMIC DNA]</scope>
    <source>
        <strain evidence="17">H1</strain>
    </source>
</reference>
<dbReference type="SUPFAM" id="SSF141259">
    <property type="entry name" value="CarD-like"/>
    <property type="match status" value="1"/>
</dbReference>
<dbReference type="InterPro" id="IPR014001">
    <property type="entry name" value="Helicase_ATP-bd"/>
</dbReference>
<feature type="domain" description="Helicase ATP-binding" evidence="14">
    <location>
        <begin position="658"/>
        <end position="819"/>
    </location>
</feature>
<dbReference type="InterPro" id="IPR004576">
    <property type="entry name" value="Mfd"/>
</dbReference>
<evidence type="ECO:0000256" key="9">
    <source>
        <dbReference type="ARBA" id="ARBA00023204"/>
    </source>
</evidence>
<dbReference type="InterPro" id="IPR005118">
    <property type="entry name" value="TRCF_C"/>
</dbReference>
<dbReference type="InterPro" id="IPR047112">
    <property type="entry name" value="RecG/Mfd"/>
</dbReference>
<dbReference type="GO" id="GO:0005737">
    <property type="term" value="C:cytoplasm"/>
    <property type="evidence" value="ECO:0007669"/>
    <property type="project" value="UniProtKB-SubCell"/>
</dbReference>
<dbReference type="GO" id="GO:0005524">
    <property type="term" value="F:ATP binding"/>
    <property type="evidence" value="ECO:0007669"/>
    <property type="project" value="UniProtKB-UniRule"/>
</dbReference>
<dbReference type="SUPFAM" id="SSF143517">
    <property type="entry name" value="TRCF domain-like"/>
    <property type="match status" value="1"/>
</dbReference>
<name>A0A132MMM1_9ACTN</name>
<evidence type="ECO:0000259" key="14">
    <source>
        <dbReference type="PROSITE" id="PS51192"/>
    </source>
</evidence>
<evidence type="ECO:0000256" key="4">
    <source>
        <dbReference type="ARBA" id="ARBA00022763"/>
    </source>
</evidence>
<dbReference type="EMBL" id="LAXD01000001">
    <property type="protein sequence ID" value="KWW99110.1"/>
    <property type="molecule type" value="Genomic_DNA"/>
</dbReference>
<dbReference type="InterPro" id="IPR027417">
    <property type="entry name" value="P-loop_NTPase"/>
</dbReference>
<dbReference type="SMART" id="SM01058">
    <property type="entry name" value="CarD_TRCF"/>
    <property type="match status" value="1"/>
</dbReference>
<comment type="similarity">
    <text evidence="11 13">In the C-terminal section; belongs to the helicase family. RecG subfamily.</text>
</comment>
<dbReference type="HAMAP" id="MF_00969">
    <property type="entry name" value="TRCF"/>
    <property type="match status" value="1"/>
</dbReference>
<protein>
    <recommendedName>
        <fullName evidence="12 13">Transcription-repair-coupling factor</fullName>
        <shortName evidence="13">TRCF</shortName>
        <ecNumber evidence="13">3.6.4.-</ecNumber>
    </recommendedName>
</protein>
<dbReference type="PANTHER" id="PTHR47964:SF1">
    <property type="entry name" value="ATP-DEPENDENT DNA HELICASE HOMOLOG RECG, CHLOROPLASTIC"/>
    <property type="match status" value="1"/>
</dbReference>
<dbReference type="PATRIC" id="fig|1469144.10.peg.853"/>
<evidence type="ECO:0000256" key="11">
    <source>
        <dbReference type="ARBA" id="ARBA00061399"/>
    </source>
</evidence>
<evidence type="ECO:0000256" key="7">
    <source>
        <dbReference type="ARBA" id="ARBA00022840"/>
    </source>
</evidence>
<dbReference type="STRING" id="1469144.LI90_743"/>
<dbReference type="CDD" id="cd18810">
    <property type="entry name" value="SF2_C_TRCF"/>
    <property type="match status" value="1"/>
</dbReference>
<dbReference type="GO" id="GO:0000716">
    <property type="term" value="P:transcription-coupled nucleotide-excision repair, DNA damage recognition"/>
    <property type="evidence" value="ECO:0007669"/>
    <property type="project" value="UniProtKB-UniRule"/>
</dbReference>
<dbReference type="InterPro" id="IPR041471">
    <property type="entry name" value="UvrB_inter"/>
</dbReference>
<evidence type="ECO:0000256" key="10">
    <source>
        <dbReference type="ARBA" id="ARBA00061104"/>
    </source>
</evidence>
<dbReference type="GO" id="GO:0016787">
    <property type="term" value="F:hydrolase activity"/>
    <property type="evidence" value="ECO:0007669"/>
    <property type="project" value="UniProtKB-KW"/>
</dbReference>
<dbReference type="FunFam" id="3.40.50.300:FF:000300">
    <property type="entry name" value="Transcription-repair-coupling factor"/>
    <property type="match status" value="1"/>
</dbReference>
<evidence type="ECO:0000256" key="3">
    <source>
        <dbReference type="ARBA" id="ARBA00022741"/>
    </source>
</evidence>